<dbReference type="FunFam" id="3.40.630.10:FF:000098">
    <property type="entry name" value="Gly-Xaa carboxypeptidase"/>
    <property type="match status" value="1"/>
</dbReference>
<proteinExistence type="inferred from homology"/>
<dbReference type="AlphaFoldDB" id="A0A0W0DQK1"/>
<keyword evidence="6" id="KW-0645">Protease</keyword>
<name>A0A0W0DQK1_CANGB</name>
<dbReference type="PROSITE" id="PS00759">
    <property type="entry name" value="ARGE_DAPE_CPG2_2"/>
    <property type="match status" value="1"/>
</dbReference>
<dbReference type="PIRSF" id="PIRSF037217">
    <property type="entry name" value="Carboxypeptidase_S"/>
    <property type="match status" value="1"/>
</dbReference>
<reference evidence="20 21" key="1">
    <citation type="submission" date="2015-10" db="EMBL/GenBank/DDBJ databases">
        <title>Draft genomes sequences of Candida glabrata isolates 1A, 1B, 2A, 2B, 3A and 3B.</title>
        <authorList>
            <person name="Haavelsrud O.E."/>
            <person name="Gaustad P."/>
        </authorList>
    </citation>
    <scope>NUCLEOTIDE SEQUENCE [LARGE SCALE GENOMIC DNA]</scope>
    <source>
        <strain evidence="20">910700640</strain>
    </source>
</reference>
<dbReference type="PROSITE" id="PS00758">
    <property type="entry name" value="ARGE_DAPE_CPG2_1"/>
    <property type="match status" value="1"/>
</dbReference>
<dbReference type="Pfam" id="PF01546">
    <property type="entry name" value="Peptidase_M20"/>
    <property type="match status" value="1"/>
</dbReference>
<keyword evidence="11" id="KW-0832">Ubl conjugation</keyword>
<feature type="binding site" evidence="16">
    <location>
        <position position="169"/>
    </location>
    <ligand>
        <name>Zn(2+)</name>
        <dbReference type="ChEBI" id="CHEBI:29105"/>
        <label>2</label>
    </ligand>
</feature>
<evidence type="ECO:0000313" key="19">
    <source>
        <dbReference type="EMBL" id="KTA95487.1"/>
    </source>
</evidence>
<dbReference type="InterPro" id="IPR011650">
    <property type="entry name" value="Peptidase_M20_dimer"/>
</dbReference>
<protein>
    <submittedName>
        <fullName evidence="20">Carboxypeptidase S</fullName>
    </submittedName>
</protein>
<feature type="transmembrane region" description="Helical" evidence="17">
    <location>
        <begin position="21"/>
        <end position="41"/>
    </location>
</feature>
<keyword evidence="14" id="KW-0325">Glycoprotein</keyword>
<feature type="binding site" evidence="16">
    <location>
        <position position="549"/>
    </location>
    <ligand>
        <name>Zn(2+)</name>
        <dbReference type="ChEBI" id="CHEBI:29105"/>
        <label>1</label>
    </ligand>
</feature>
<dbReference type="PANTHER" id="PTHR45962">
    <property type="entry name" value="N-FATTY-ACYL-AMINO ACID SYNTHASE/HYDROLASE PM20D1"/>
    <property type="match status" value="1"/>
</dbReference>
<accession>A0A0W0DQK1</accession>
<dbReference type="GO" id="GO:0051603">
    <property type="term" value="P:proteolysis involved in protein catabolic process"/>
    <property type="evidence" value="ECO:0007669"/>
    <property type="project" value="EnsemblFungi"/>
</dbReference>
<evidence type="ECO:0000256" key="6">
    <source>
        <dbReference type="ARBA" id="ARBA00022670"/>
    </source>
</evidence>
<dbReference type="InterPro" id="IPR036264">
    <property type="entry name" value="Bact_exopeptidase_dim_dom"/>
</dbReference>
<evidence type="ECO:0000256" key="14">
    <source>
        <dbReference type="ARBA" id="ARBA00023180"/>
    </source>
</evidence>
<evidence type="ECO:0000256" key="8">
    <source>
        <dbReference type="ARBA" id="ARBA00022723"/>
    </source>
</evidence>
<keyword evidence="8 16" id="KW-0479">Metal-binding</keyword>
<dbReference type="VEuPathDB" id="FungiDB:CAGL0C00319g"/>
<dbReference type="SUPFAM" id="SSF53187">
    <property type="entry name" value="Zn-dependent exopeptidases"/>
    <property type="match status" value="1"/>
</dbReference>
<dbReference type="EMBL" id="LLZZ01000002">
    <property type="protein sequence ID" value="KTB14156.1"/>
    <property type="molecule type" value="Genomic_DNA"/>
</dbReference>
<sequence length="580" mass="65032">MAEVDVEKQRMVAVKSSRRKFWGKLLLVLYIVFIGFDNTYLGSSFSPFSFIPGFFNSEETGLNCPANKPLTPDFKNSLDTILFDPEYKDKSIKRLSNAVRIPTVVQDINPDPKEDIEYYNNFFKLHDYFKDTFPLVHKNLKLEKVNEVGLLYTWEGSNKELKPLLFMAHQDVVPVNNDTLDQWTYPPFEGHYDEENDFVWGRGSNDCKNLVIAQFEAIEQLLEDGFKPNRTVLLSFGFDEEAGGQLGAGPLAQFIRERYGDDSLYAILDEGEGLTKIDDNTYIAAPVNAEKGYVDVEITVMGKGGHSSVPPDHTNIGIAAKIVTLIEDNKSPFKMTLDNPLYGTLVCAAEHSTKIDAQFRKTILAARKCKSAMKRLTRVIAGIPILRDLIRTTTAVDIFQGGVKANALPESAKFLVNHRIDLKSSVEETLQEDIKMVQKIAEKYNFGVTRDGEQIIRPITENGSIDVSISKALEPAPRSPTSGKVWDILAGTVVDVFENNFFKKDNGSVYVTSGLFSGNTDTKHYWGLSPNIYRFIGSVIDPELAKTLHSVNEHVDMPGHLSAVAFVYEYILNVDQYGDE</sequence>
<dbReference type="GO" id="GO:0000328">
    <property type="term" value="C:fungal-type vacuole lumen"/>
    <property type="evidence" value="ECO:0007669"/>
    <property type="project" value="EnsemblFungi"/>
</dbReference>
<dbReference type="Gene3D" id="3.40.630.10">
    <property type="entry name" value="Zn peptidases"/>
    <property type="match status" value="1"/>
</dbReference>
<evidence type="ECO:0000313" key="20">
    <source>
        <dbReference type="EMBL" id="KTB14156.1"/>
    </source>
</evidence>
<feature type="domain" description="Peptidase M20 dimerisation" evidence="18">
    <location>
        <begin position="289"/>
        <end position="443"/>
    </location>
</feature>
<dbReference type="VEuPathDB" id="FungiDB:GW608_C00143"/>
<evidence type="ECO:0000256" key="16">
    <source>
        <dbReference type="PIRSR" id="PIRSR037217-2"/>
    </source>
</evidence>
<dbReference type="GO" id="GO:0046872">
    <property type="term" value="F:metal ion binding"/>
    <property type="evidence" value="ECO:0007669"/>
    <property type="project" value="UniProtKB-KW"/>
</dbReference>
<feature type="binding site" evidence="16">
    <location>
        <position position="206"/>
    </location>
    <ligand>
        <name>Zn(2+)</name>
        <dbReference type="ChEBI" id="CHEBI:29105"/>
        <label>2</label>
    </ligand>
</feature>
<evidence type="ECO:0000256" key="7">
    <source>
        <dbReference type="ARBA" id="ARBA00022692"/>
    </source>
</evidence>
<evidence type="ECO:0000256" key="15">
    <source>
        <dbReference type="PIRSR" id="PIRSR037217-1"/>
    </source>
</evidence>
<evidence type="ECO:0000256" key="2">
    <source>
        <dbReference type="ARBA" id="ARBA00004167"/>
    </source>
</evidence>
<dbReference type="GO" id="GO:0016020">
    <property type="term" value="C:membrane"/>
    <property type="evidence" value="ECO:0007669"/>
    <property type="project" value="UniProtKB-SubCell"/>
</dbReference>
<dbReference type="InterPro" id="IPR047177">
    <property type="entry name" value="Pept_M20A"/>
</dbReference>
<evidence type="ECO:0000256" key="11">
    <source>
        <dbReference type="ARBA" id="ARBA00022843"/>
    </source>
</evidence>
<dbReference type="Proteomes" id="UP000054886">
    <property type="component" value="Unassembled WGS sequence"/>
</dbReference>
<feature type="binding site" evidence="16">
    <location>
        <position position="269"/>
    </location>
    <ligand>
        <name>Zn(2+)</name>
        <dbReference type="ChEBI" id="CHEBI:29105"/>
        <label>2</label>
    </ligand>
</feature>
<feature type="binding site" evidence="16">
    <location>
        <position position="241"/>
    </location>
    <ligand>
        <name>Zn(2+)</name>
        <dbReference type="ChEBI" id="CHEBI:29105"/>
        <label>1</label>
    </ligand>
</feature>
<gene>
    <name evidence="19" type="ORF">AO440_000382</name>
    <name evidence="20" type="ORF">AO440_005649</name>
</gene>
<evidence type="ECO:0000256" key="17">
    <source>
        <dbReference type="SAM" id="Phobius"/>
    </source>
</evidence>
<keyword evidence="12 17" id="KW-1133">Transmembrane helix</keyword>
<dbReference type="CDD" id="cd05674">
    <property type="entry name" value="M20_yscS"/>
    <property type="match status" value="1"/>
</dbReference>
<comment type="cofactor">
    <cofactor evidence="1">
        <name>Zn(2+)</name>
        <dbReference type="ChEBI" id="CHEBI:29105"/>
    </cofactor>
</comment>
<dbReference type="PANTHER" id="PTHR45962:SF1">
    <property type="entry name" value="N-FATTY-ACYL-AMINO ACID SYNTHASE_HYDROLASE PM20D1"/>
    <property type="match status" value="1"/>
</dbReference>
<evidence type="ECO:0000256" key="10">
    <source>
        <dbReference type="ARBA" id="ARBA00022833"/>
    </source>
</evidence>
<dbReference type="InterPro" id="IPR002933">
    <property type="entry name" value="Peptidase_M20"/>
</dbReference>
<feature type="active site" description="Proton acceptor" evidence="15">
    <location>
        <position position="240"/>
    </location>
</feature>
<keyword evidence="4" id="KW-1017">Isopeptide bond</keyword>
<keyword evidence="10 16" id="KW-0862">Zinc</keyword>
<keyword evidence="13 17" id="KW-0472">Membrane</keyword>
<dbReference type="GO" id="GO:0004181">
    <property type="term" value="F:metallocarboxypeptidase activity"/>
    <property type="evidence" value="ECO:0007669"/>
    <property type="project" value="InterPro"/>
</dbReference>
<dbReference type="VEuPathDB" id="FungiDB:GWK60_C00143"/>
<evidence type="ECO:0000256" key="5">
    <source>
        <dbReference type="ARBA" id="ARBA00022645"/>
    </source>
</evidence>
<evidence type="ECO:0000256" key="3">
    <source>
        <dbReference type="ARBA" id="ARBA00006247"/>
    </source>
</evidence>
<dbReference type="Pfam" id="PF07687">
    <property type="entry name" value="M20_dimer"/>
    <property type="match status" value="1"/>
</dbReference>
<feature type="binding site" evidence="16">
    <location>
        <position position="206"/>
    </location>
    <ligand>
        <name>Zn(2+)</name>
        <dbReference type="ChEBI" id="CHEBI:29105"/>
        <label>1</label>
    </ligand>
</feature>
<evidence type="ECO:0000256" key="13">
    <source>
        <dbReference type="ARBA" id="ARBA00023136"/>
    </source>
</evidence>
<comment type="caution">
    <text evidence="20">The sequence shown here is derived from an EMBL/GenBank/DDBJ whole genome shotgun (WGS) entry which is preliminary data.</text>
</comment>
<feature type="active site" evidence="15">
    <location>
        <position position="171"/>
    </location>
</feature>
<dbReference type="Gene3D" id="3.30.70.360">
    <property type="match status" value="1"/>
</dbReference>
<dbReference type="VEuPathDB" id="FungiDB:GVI51_C00143"/>
<comment type="similarity">
    <text evidence="3">Belongs to the peptidase M20A family.</text>
</comment>
<dbReference type="InterPro" id="IPR001261">
    <property type="entry name" value="ArgE/DapE_CS"/>
</dbReference>
<evidence type="ECO:0000313" key="21">
    <source>
        <dbReference type="Proteomes" id="UP000054886"/>
    </source>
</evidence>
<evidence type="ECO:0000256" key="1">
    <source>
        <dbReference type="ARBA" id="ARBA00001947"/>
    </source>
</evidence>
<evidence type="ECO:0000256" key="9">
    <source>
        <dbReference type="ARBA" id="ARBA00022801"/>
    </source>
</evidence>
<evidence type="ECO:0000256" key="4">
    <source>
        <dbReference type="ARBA" id="ARBA00022499"/>
    </source>
</evidence>
<evidence type="ECO:0000259" key="18">
    <source>
        <dbReference type="Pfam" id="PF07687"/>
    </source>
</evidence>
<keyword evidence="9" id="KW-0378">Hydrolase</keyword>
<comment type="subcellular location">
    <subcellularLocation>
        <location evidence="2">Membrane</location>
        <topology evidence="2">Single-pass membrane protein</topology>
    </subcellularLocation>
</comment>
<organism evidence="20 21">
    <name type="scientific">Candida glabrata</name>
    <name type="common">Yeast</name>
    <name type="synonym">Torulopsis glabrata</name>
    <dbReference type="NCBI Taxonomy" id="5478"/>
    <lineage>
        <taxon>Eukaryota</taxon>
        <taxon>Fungi</taxon>
        <taxon>Dikarya</taxon>
        <taxon>Ascomycota</taxon>
        <taxon>Saccharomycotina</taxon>
        <taxon>Saccharomycetes</taxon>
        <taxon>Saccharomycetales</taxon>
        <taxon>Saccharomycetaceae</taxon>
        <taxon>Nakaseomyces</taxon>
    </lineage>
</organism>
<keyword evidence="7 17" id="KW-0812">Transmembrane</keyword>
<dbReference type="VEuPathDB" id="FungiDB:B1J91_C00319g"/>
<evidence type="ECO:0000256" key="12">
    <source>
        <dbReference type="ARBA" id="ARBA00022989"/>
    </source>
</evidence>
<dbReference type="EMBL" id="LLZZ01000184">
    <property type="protein sequence ID" value="KTA95487.1"/>
    <property type="molecule type" value="Genomic_DNA"/>
</dbReference>
<keyword evidence="5 20" id="KW-0121">Carboxypeptidase</keyword>
<dbReference type="InterPro" id="IPR017141">
    <property type="entry name" value="Pept_M20_carboxypep"/>
</dbReference>
<dbReference type="SUPFAM" id="SSF55031">
    <property type="entry name" value="Bacterial exopeptidase dimerisation domain"/>
    <property type="match status" value="1"/>
</dbReference>